<dbReference type="GO" id="GO:0005634">
    <property type="term" value="C:nucleus"/>
    <property type="evidence" value="ECO:0007669"/>
    <property type="project" value="UniProtKB-SubCell"/>
</dbReference>
<comment type="caution">
    <text evidence="3">The sequence shown here is derived from an EMBL/GenBank/DDBJ whole genome shotgun (WGS) entry which is preliminary data.</text>
</comment>
<comment type="subcellular location">
    <subcellularLocation>
        <location evidence="1">Nucleus</location>
    </subcellularLocation>
</comment>
<accession>A0A4Y2R726</accession>
<protein>
    <recommendedName>
        <fullName evidence="2">Transposase Tc1-like domain-containing protein</fullName>
    </recommendedName>
</protein>
<evidence type="ECO:0000256" key="1">
    <source>
        <dbReference type="ARBA" id="ARBA00004123"/>
    </source>
</evidence>
<dbReference type="SUPFAM" id="SSF46689">
    <property type="entry name" value="Homeodomain-like"/>
    <property type="match status" value="1"/>
</dbReference>
<gene>
    <name evidence="3" type="ORF">AVEN_210821_1</name>
</gene>
<dbReference type="GO" id="GO:0003677">
    <property type="term" value="F:DNA binding"/>
    <property type="evidence" value="ECO:0007669"/>
    <property type="project" value="InterPro"/>
</dbReference>
<evidence type="ECO:0000313" key="3">
    <source>
        <dbReference type="EMBL" id="GBN71493.1"/>
    </source>
</evidence>
<dbReference type="GO" id="GO:0015074">
    <property type="term" value="P:DNA integration"/>
    <property type="evidence" value="ECO:0007669"/>
    <property type="project" value="InterPro"/>
</dbReference>
<dbReference type="InterPro" id="IPR009057">
    <property type="entry name" value="Homeodomain-like_sf"/>
</dbReference>
<sequence>MSRRNHLHDEMRWRAVGMLQDGARQSAVARELNIHRSVIHRLWNHYQRDQNASRGCGSRCRRINTTVDDCYLLQCARCWRTPTARQLASQLSTAAGSSISRQTVSRRVHEGGLFARRPVVSVPLSPAHVRERLHCAREYRSWTPDQWGHFLFMDESRFNIQNDSRRAMIRREPETRYRAQNIVETDHYRGGRLLAWAGIEINCRTDLYVFAGGSVTAVRYRDEILHPLVRPFIAAMHTDAIFMDDNARPHRARFVRSYLESEPFHRWRGLLDNRT</sequence>
<evidence type="ECO:0000259" key="2">
    <source>
        <dbReference type="Pfam" id="PF01498"/>
    </source>
</evidence>
<feature type="domain" description="Transposase Tc1-like" evidence="2">
    <location>
        <begin position="71"/>
        <end position="140"/>
    </location>
</feature>
<dbReference type="Pfam" id="PF01498">
    <property type="entry name" value="HTH_Tnp_Tc3_2"/>
    <property type="match status" value="1"/>
</dbReference>
<evidence type="ECO:0000313" key="4">
    <source>
        <dbReference type="Proteomes" id="UP000499080"/>
    </source>
</evidence>
<reference evidence="3 4" key="1">
    <citation type="journal article" date="2019" name="Sci. Rep.">
        <title>Orb-weaving spider Araneus ventricosus genome elucidates the spidroin gene catalogue.</title>
        <authorList>
            <person name="Kono N."/>
            <person name="Nakamura H."/>
            <person name="Ohtoshi R."/>
            <person name="Moran D.A.P."/>
            <person name="Shinohara A."/>
            <person name="Yoshida Y."/>
            <person name="Fujiwara M."/>
            <person name="Mori M."/>
            <person name="Tomita M."/>
            <person name="Arakawa K."/>
        </authorList>
    </citation>
    <scope>NUCLEOTIDE SEQUENCE [LARGE SCALE GENOMIC DNA]</scope>
</reference>
<keyword evidence="4" id="KW-1185">Reference proteome</keyword>
<dbReference type="Proteomes" id="UP000499080">
    <property type="component" value="Unassembled WGS sequence"/>
</dbReference>
<dbReference type="InterPro" id="IPR002492">
    <property type="entry name" value="Transposase_Tc1-like"/>
</dbReference>
<dbReference type="EMBL" id="BGPR01016014">
    <property type="protein sequence ID" value="GBN71493.1"/>
    <property type="molecule type" value="Genomic_DNA"/>
</dbReference>
<dbReference type="InterPro" id="IPR036397">
    <property type="entry name" value="RNaseH_sf"/>
</dbReference>
<dbReference type="Gene3D" id="3.30.420.10">
    <property type="entry name" value="Ribonuclease H-like superfamily/Ribonuclease H"/>
    <property type="match status" value="1"/>
</dbReference>
<proteinExistence type="predicted"/>
<name>A0A4Y2R726_ARAVE</name>
<dbReference type="AlphaFoldDB" id="A0A4Y2R726"/>
<organism evidence="3 4">
    <name type="scientific">Araneus ventricosus</name>
    <name type="common">Orbweaver spider</name>
    <name type="synonym">Epeira ventricosa</name>
    <dbReference type="NCBI Taxonomy" id="182803"/>
    <lineage>
        <taxon>Eukaryota</taxon>
        <taxon>Metazoa</taxon>
        <taxon>Ecdysozoa</taxon>
        <taxon>Arthropoda</taxon>
        <taxon>Chelicerata</taxon>
        <taxon>Arachnida</taxon>
        <taxon>Araneae</taxon>
        <taxon>Araneomorphae</taxon>
        <taxon>Entelegynae</taxon>
        <taxon>Araneoidea</taxon>
        <taxon>Araneidae</taxon>
        <taxon>Araneus</taxon>
    </lineage>
</organism>
<dbReference type="GO" id="GO:0006313">
    <property type="term" value="P:DNA transposition"/>
    <property type="evidence" value="ECO:0007669"/>
    <property type="project" value="InterPro"/>
</dbReference>